<dbReference type="RefSeq" id="WP_191251179.1">
    <property type="nucleotide sequence ID" value="NZ_BNCI01000001.1"/>
</dbReference>
<dbReference type="AlphaFoldDB" id="A0A919E780"/>
<comment type="caution">
    <text evidence="1">The sequence shown here is derived from an EMBL/GenBank/DDBJ whole genome shotgun (WGS) entry which is preliminary data.</text>
</comment>
<organism evidence="1 2">
    <name type="scientific">Kordiimonas sediminis</name>
    <dbReference type="NCBI Taxonomy" id="1735581"/>
    <lineage>
        <taxon>Bacteria</taxon>
        <taxon>Pseudomonadati</taxon>
        <taxon>Pseudomonadota</taxon>
        <taxon>Alphaproteobacteria</taxon>
        <taxon>Kordiimonadales</taxon>
        <taxon>Kordiimonadaceae</taxon>
        <taxon>Kordiimonas</taxon>
    </lineage>
</organism>
<accession>A0A919E780</accession>
<keyword evidence="2" id="KW-1185">Reference proteome</keyword>
<dbReference type="InterPro" id="IPR009579">
    <property type="entry name" value="DUF1192"/>
</dbReference>
<evidence type="ECO:0008006" key="3">
    <source>
        <dbReference type="Google" id="ProtNLM"/>
    </source>
</evidence>
<protein>
    <recommendedName>
        <fullName evidence="3">DUF1192 domain-containing protein</fullName>
    </recommendedName>
</protein>
<evidence type="ECO:0000313" key="2">
    <source>
        <dbReference type="Proteomes" id="UP000630923"/>
    </source>
</evidence>
<dbReference type="EMBL" id="BNCI01000001">
    <property type="protein sequence ID" value="GHF20235.1"/>
    <property type="molecule type" value="Genomic_DNA"/>
</dbReference>
<reference evidence="1" key="1">
    <citation type="journal article" date="2014" name="Int. J. Syst. Evol. Microbiol.">
        <title>Complete genome sequence of Corynebacterium casei LMG S-19264T (=DSM 44701T), isolated from a smear-ripened cheese.</title>
        <authorList>
            <consortium name="US DOE Joint Genome Institute (JGI-PGF)"/>
            <person name="Walter F."/>
            <person name="Albersmeier A."/>
            <person name="Kalinowski J."/>
            <person name="Ruckert C."/>
        </authorList>
    </citation>
    <scope>NUCLEOTIDE SEQUENCE</scope>
    <source>
        <strain evidence="1">KCTC 42590</strain>
    </source>
</reference>
<evidence type="ECO:0000313" key="1">
    <source>
        <dbReference type="EMBL" id="GHF20235.1"/>
    </source>
</evidence>
<sequence>MDDDDLPMRKDSPLSAVEKEDLYDYSVAELEDRIHRLECEIARTKADMAGKSNSMAAAEALFKS</sequence>
<gene>
    <name evidence="1" type="ORF">GCM10017044_13800</name>
</gene>
<dbReference type="Proteomes" id="UP000630923">
    <property type="component" value="Unassembled WGS sequence"/>
</dbReference>
<name>A0A919E780_9PROT</name>
<reference evidence="1" key="2">
    <citation type="submission" date="2020-09" db="EMBL/GenBank/DDBJ databases">
        <authorList>
            <person name="Sun Q."/>
            <person name="Kim S."/>
        </authorList>
    </citation>
    <scope>NUCLEOTIDE SEQUENCE</scope>
    <source>
        <strain evidence="1">KCTC 42590</strain>
    </source>
</reference>
<dbReference type="Pfam" id="PF06698">
    <property type="entry name" value="DUF1192"/>
    <property type="match status" value="1"/>
</dbReference>
<proteinExistence type="predicted"/>